<accession>A0A7J8ZZJ5</accession>
<sequence>MGSRTLKNGVENNKKDLSAMPSYVPSVPTSTSSYLSLSALRVCNSKMGEGEFMGFYVHYKYRRGTSLGVNVLFRYQLVTCGKYVDQKVLIMRGLLEIAPERNCCIVRGCAKPTSRINLNEEGGGSLATPR</sequence>
<comment type="caution">
    <text evidence="1">The sequence shown here is derived from an EMBL/GenBank/DDBJ whole genome shotgun (WGS) entry which is preliminary data.</text>
</comment>
<evidence type="ECO:0000313" key="1">
    <source>
        <dbReference type="EMBL" id="MBA0716719.1"/>
    </source>
</evidence>
<dbReference type="EMBL" id="JABEZV010000007">
    <property type="protein sequence ID" value="MBA0716719.1"/>
    <property type="molecule type" value="Genomic_DNA"/>
</dbReference>
<keyword evidence="2" id="KW-1185">Reference proteome</keyword>
<reference evidence="1 2" key="1">
    <citation type="journal article" date="2019" name="Genome Biol. Evol.">
        <title>Insights into the evolution of the New World diploid cottons (Gossypium, subgenus Houzingenia) based on genome sequencing.</title>
        <authorList>
            <person name="Grover C.E."/>
            <person name="Arick M.A. 2nd"/>
            <person name="Thrash A."/>
            <person name="Conover J.L."/>
            <person name="Sanders W.S."/>
            <person name="Peterson D.G."/>
            <person name="Frelichowski J.E."/>
            <person name="Scheffler J.A."/>
            <person name="Scheffler B.E."/>
            <person name="Wendel J.F."/>
        </authorList>
    </citation>
    <scope>NUCLEOTIDE SEQUENCE [LARGE SCALE GENOMIC DNA]</scope>
    <source>
        <strain evidence="1">4</strain>
        <tissue evidence="1">Leaf</tissue>
    </source>
</reference>
<protein>
    <submittedName>
        <fullName evidence="1">Uncharacterized protein</fullName>
    </submittedName>
</protein>
<evidence type="ECO:0000313" key="2">
    <source>
        <dbReference type="Proteomes" id="UP000593574"/>
    </source>
</evidence>
<gene>
    <name evidence="1" type="ORF">Golax_015526</name>
</gene>
<dbReference type="Proteomes" id="UP000593574">
    <property type="component" value="Unassembled WGS sequence"/>
</dbReference>
<organism evidence="1 2">
    <name type="scientific">Gossypium laxum</name>
    <dbReference type="NCBI Taxonomy" id="34288"/>
    <lineage>
        <taxon>Eukaryota</taxon>
        <taxon>Viridiplantae</taxon>
        <taxon>Streptophyta</taxon>
        <taxon>Embryophyta</taxon>
        <taxon>Tracheophyta</taxon>
        <taxon>Spermatophyta</taxon>
        <taxon>Magnoliopsida</taxon>
        <taxon>eudicotyledons</taxon>
        <taxon>Gunneridae</taxon>
        <taxon>Pentapetalae</taxon>
        <taxon>rosids</taxon>
        <taxon>malvids</taxon>
        <taxon>Malvales</taxon>
        <taxon>Malvaceae</taxon>
        <taxon>Malvoideae</taxon>
        <taxon>Gossypium</taxon>
    </lineage>
</organism>
<dbReference type="AlphaFoldDB" id="A0A7J8ZZJ5"/>
<proteinExistence type="predicted"/>
<name>A0A7J8ZZJ5_9ROSI</name>